<organism evidence="2 3">
    <name type="scientific">Teratosphaeria nubilosa</name>
    <dbReference type="NCBI Taxonomy" id="161662"/>
    <lineage>
        <taxon>Eukaryota</taxon>
        <taxon>Fungi</taxon>
        <taxon>Dikarya</taxon>
        <taxon>Ascomycota</taxon>
        <taxon>Pezizomycotina</taxon>
        <taxon>Dothideomycetes</taxon>
        <taxon>Dothideomycetidae</taxon>
        <taxon>Mycosphaerellales</taxon>
        <taxon>Teratosphaeriaceae</taxon>
        <taxon>Teratosphaeria</taxon>
    </lineage>
</organism>
<dbReference type="OrthoDB" id="420046at2759"/>
<sequence>MAPALDVQAIRKHFPALGHKQIYFDNAGGSQVLKSVVDSISDYLLSNNVQLGASYPISQASTKLFDDGCKAVATYVNAAPEEVVLGPSTTQLFRNLSLSLYDYIQPGDEIIISKLDHEANIASWVTLAKWKGAKLIWWDSPHSQTNPTLEPSHLRTLMSAKTRLVTCTHTSNILGTISPIREIAEVVHSYPDALLCVDAVAYAPHAPVDVKALGVDFYCFSWYKVFGPHIASMYASAAAQKHLTTLGHFFKPTHTLENLLGLAAANYELVASIPEVCMYLQHVSWEQIEAQEEKLQTILIDYLLSKTETYQIYGVPGSHRRLRHPVISFTVKGRKSREVVEKIEERSAYGCRWGSFYSNRLAKEVMGIDDVDGVVRVSLLHYNTEEEVRGFAEVLDGVVFGGQLERK</sequence>
<dbReference type="InterPro" id="IPR015424">
    <property type="entry name" value="PyrdxlP-dep_Trfase"/>
</dbReference>
<dbReference type="Pfam" id="PF00266">
    <property type="entry name" value="Aminotran_5"/>
    <property type="match status" value="1"/>
</dbReference>
<name>A0A6G1L2D7_9PEZI</name>
<dbReference type="InterPro" id="IPR000192">
    <property type="entry name" value="Aminotrans_V_dom"/>
</dbReference>
<dbReference type="Gene3D" id="3.90.1150.10">
    <property type="entry name" value="Aspartate Aminotransferase, domain 1"/>
    <property type="match status" value="1"/>
</dbReference>
<dbReference type="Gene3D" id="3.40.640.10">
    <property type="entry name" value="Type I PLP-dependent aspartate aminotransferase-like (Major domain)"/>
    <property type="match status" value="1"/>
</dbReference>
<keyword evidence="3" id="KW-1185">Reference proteome</keyword>
<dbReference type="Proteomes" id="UP000799436">
    <property type="component" value="Unassembled WGS sequence"/>
</dbReference>
<dbReference type="AlphaFoldDB" id="A0A6G1L2D7"/>
<evidence type="ECO:0000313" key="2">
    <source>
        <dbReference type="EMBL" id="KAF2766986.1"/>
    </source>
</evidence>
<dbReference type="EMBL" id="ML995862">
    <property type="protein sequence ID" value="KAF2766986.1"/>
    <property type="molecule type" value="Genomic_DNA"/>
</dbReference>
<feature type="domain" description="Aminotransferase class V" evidence="1">
    <location>
        <begin position="22"/>
        <end position="389"/>
    </location>
</feature>
<accession>A0A6G1L2D7</accession>
<evidence type="ECO:0000313" key="3">
    <source>
        <dbReference type="Proteomes" id="UP000799436"/>
    </source>
</evidence>
<dbReference type="PANTHER" id="PTHR43586">
    <property type="entry name" value="CYSTEINE DESULFURASE"/>
    <property type="match status" value="1"/>
</dbReference>
<reference evidence="2" key="1">
    <citation type="journal article" date="2020" name="Stud. Mycol.">
        <title>101 Dothideomycetes genomes: a test case for predicting lifestyles and emergence of pathogens.</title>
        <authorList>
            <person name="Haridas S."/>
            <person name="Albert R."/>
            <person name="Binder M."/>
            <person name="Bloem J."/>
            <person name="Labutti K."/>
            <person name="Salamov A."/>
            <person name="Andreopoulos B."/>
            <person name="Baker S."/>
            <person name="Barry K."/>
            <person name="Bills G."/>
            <person name="Bluhm B."/>
            <person name="Cannon C."/>
            <person name="Castanera R."/>
            <person name="Culley D."/>
            <person name="Daum C."/>
            <person name="Ezra D."/>
            <person name="Gonzalez J."/>
            <person name="Henrissat B."/>
            <person name="Kuo A."/>
            <person name="Liang C."/>
            <person name="Lipzen A."/>
            <person name="Lutzoni F."/>
            <person name="Magnuson J."/>
            <person name="Mondo S."/>
            <person name="Nolan M."/>
            <person name="Ohm R."/>
            <person name="Pangilinan J."/>
            <person name="Park H.-J."/>
            <person name="Ramirez L."/>
            <person name="Alfaro M."/>
            <person name="Sun H."/>
            <person name="Tritt A."/>
            <person name="Yoshinaga Y."/>
            <person name="Zwiers L.-H."/>
            <person name="Turgeon B."/>
            <person name="Goodwin S."/>
            <person name="Spatafora J."/>
            <person name="Crous P."/>
            <person name="Grigoriev I."/>
        </authorList>
    </citation>
    <scope>NUCLEOTIDE SEQUENCE</scope>
    <source>
        <strain evidence="2">CBS 116005</strain>
    </source>
</reference>
<dbReference type="SUPFAM" id="SSF53383">
    <property type="entry name" value="PLP-dependent transferases"/>
    <property type="match status" value="1"/>
</dbReference>
<evidence type="ECO:0000259" key="1">
    <source>
        <dbReference type="Pfam" id="PF00266"/>
    </source>
</evidence>
<dbReference type="GO" id="GO:0016740">
    <property type="term" value="F:transferase activity"/>
    <property type="evidence" value="ECO:0007669"/>
    <property type="project" value="UniProtKB-KW"/>
</dbReference>
<dbReference type="PANTHER" id="PTHR43586:SF21">
    <property type="entry name" value="PYRIDOXAL PHOSPHATE (PLP)-DEPENDENT ASPARTATE AMINOTRANSFERASE SUPERFAMILY"/>
    <property type="match status" value="1"/>
</dbReference>
<proteinExistence type="predicted"/>
<gene>
    <name evidence="2" type="ORF">EJ03DRAFT_162558</name>
</gene>
<dbReference type="InterPro" id="IPR015422">
    <property type="entry name" value="PyrdxlP-dep_Trfase_small"/>
</dbReference>
<keyword evidence="2" id="KW-0808">Transferase</keyword>
<protein>
    <submittedName>
        <fullName evidence="2">PLP-dependent transferase</fullName>
    </submittedName>
</protein>
<dbReference type="InterPro" id="IPR015421">
    <property type="entry name" value="PyrdxlP-dep_Trfase_major"/>
</dbReference>